<dbReference type="HOGENOM" id="CLU_1570769_0_0_1"/>
<dbReference type="Proteomes" id="UP000027222">
    <property type="component" value="Unassembled WGS sequence"/>
</dbReference>
<sequence>MTPFFSCVLNELHMLNGNHTPMCAYHTRSRNAFNQNTVRMHNGTSLINGLTYGTPNTGNEIDYSLSVPKKKRKTLSSATHDHIITPRPLLNRHPAPCRFVLEIRKTDSTNESTNAPGQYFEPFCCMTRSSCFTASMQRCWALAPTTCPLQSLHHLCVHPGRGHAGVLLSR</sequence>
<gene>
    <name evidence="1" type="ORF">GALMADRAFT_887894</name>
</gene>
<name>A0A067SGQ4_GALM3</name>
<dbReference type="AlphaFoldDB" id="A0A067SGQ4"/>
<keyword evidence="2" id="KW-1185">Reference proteome</keyword>
<reference evidence="2" key="1">
    <citation type="journal article" date="2014" name="Proc. Natl. Acad. Sci. U.S.A.">
        <title>Extensive sampling of basidiomycete genomes demonstrates inadequacy of the white-rot/brown-rot paradigm for wood decay fungi.</title>
        <authorList>
            <person name="Riley R."/>
            <person name="Salamov A.A."/>
            <person name="Brown D.W."/>
            <person name="Nagy L.G."/>
            <person name="Floudas D."/>
            <person name="Held B.W."/>
            <person name="Levasseur A."/>
            <person name="Lombard V."/>
            <person name="Morin E."/>
            <person name="Otillar R."/>
            <person name="Lindquist E.A."/>
            <person name="Sun H."/>
            <person name="LaButti K.M."/>
            <person name="Schmutz J."/>
            <person name="Jabbour D."/>
            <person name="Luo H."/>
            <person name="Baker S.E."/>
            <person name="Pisabarro A.G."/>
            <person name="Walton J.D."/>
            <person name="Blanchette R.A."/>
            <person name="Henrissat B."/>
            <person name="Martin F."/>
            <person name="Cullen D."/>
            <person name="Hibbett D.S."/>
            <person name="Grigoriev I.V."/>
        </authorList>
    </citation>
    <scope>NUCLEOTIDE SEQUENCE [LARGE SCALE GENOMIC DNA]</scope>
    <source>
        <strain evidence="2">CBS 339.88</strain>
    </source>
</reference>
<proteinExistence type="predicted"/>
<accession>A0A067SGQ4</accession>
<protein>
    <submittedName>
        <fullName evidence="1">Uncharacterized protein</fullName>
    </submittedName>
</protein>
<dbReference type="EMBL" id="KL142398">
    <property type="protein sequence ID" value="KDR70125.1"/>
    <property type="molecule type" value="Genomic_DNA"/>
</dbReference>
<evidence type="ECO:0000313" key="1">
    <source>
        <dbReference type="EMBL" id="KDR70125.1"/>
    </source>
</evidence>
<evidence type="ECO:0000313" key="2">
    <source>
        <dbReference type="Proteomes" id="UP000027222"/>
    </source>
</evidence>
<organism evidence="1 2">
    <name type="scientific">Galerina marginata (strain CBS 339.88)</name>
    <dbReference type="NCBI Taxonomy" id="685588"/>
    <lineage>
        <taxon>Eukaryota</taxon>
        <taxon>Fungi</taxon>
        <taxon>Dikarya</taxon>
        <taxon>Basidiomycota</taxon>
        <taxon>Agaricomycotina</taxon>
        <taxon>Agaricomycetes</taxon>
        <taxon>Agaricomycetidae</taxon>
        <taxon>Agaricales</taxon>
        <taxon>Agaricineae</taxon>
        <taxon>Strophariaceae</taxon>
        <taxon>Galerina</taxon>
    </lineage>
</organism>